<dbReference type="GO" id="GO:0005829">
    <property type="term" value="C:cytosol"/>
    <property type="evidence" value="ECO:0007669"/>
    <property type="project" value="TreeGrafter"/>
</dbReference>
<dbReference type="InterPro" id="IPR018228">
    <property type="entry name" value="DNase_TatD-rel_CS"/>
</dbReference>
<dbReference type="PROSITE" id="PS01137">
    <property type="entry name" value="TATD_1"/>
    <property type="match status" value="1"/>
</dbReference>
<dbReference type="PANTHER" id="PTHR46124">
    <property type="entry name" value="D-AMINOACYL-TRNA DEACYLASE"/>
    <property type="match status" value="1"/>
</dbReference>
<dbReference type="KEGG" id="vhy:G7082_13495"/>
<evidence type="ECO:0000313" key="3">
    <source>
        <dbReference type="Proteomes" id="UP000501747"/>
    </source>
</evidence>
<proteinExistence type="predicted"/>
<evidence type="ECO:0000313" key="2">
    <source>
        <dbReference type="EMBL" id="QIL49437.1"/>
    </source>
</evidence>
<keyword evidence="1" id="KW-0378">Hydrolase</keyword>
<dbReference type="SUPFAM" id="SSF51556">
    <property type="entry name" value="Metallo-dependent hydrolases"/>
    <property type="match status" value="1"/>
</dbReference>
<dbReference type="InterPro" id="IPR001130">
    <property type="entry name" value="TatD-like"/>
</dbReference>
<sequence>MIDAHCHLDENQTLIDLLKEHHISATINCQSIEEWQRNKLLTQNSPFLTLSAGIHPWDSDKVLFMDFLPILKETQIIGEIGMDRTWTNVPLDIQQDVFTRQLELASSLKKPVILHTKGQEEKIAKIIKDYPNTYLVHWYSCDSFFKYYLKLDCYFTIGPSLKYDTISQKIAKEIPLNRILFESDGLEALAWAHNLSYEKIDYLKLQEDSLRYLSDLKSISYDNLLNLLQNNYDNWLR</sequence>
<keyword evidence="3" id="KW-1185">Reference proteome</keyword>
<dbReference type="GO" id="GO:0016788">
    <property type="term" value="F:hydrolase activity, acting on ester bonds"/>
    <property type="evidence" value="ECO:0007669"/>
    <property type="project" value="InterPro"/>
</dbReference>
<dbReference type="AlphaFoldDB" id="A0A6G8AWP4"/>
<dbReference type="Pfam" id="PF01026">
    <property type="entry name" value="TatD_DNase"/>
    <property type="match status" value="1"/>
</dbReference>
<dbReference type="InterPro" id="IPR032466">
    <property type="entry name" value="Metal_Hydrolase"/>
</dbReference>
<name>A0A6G8AWP4_9ENTE</name>
<dbReference type="EMBL" id="CP049887">
    <property type="protein sequence ID" value="QIL49437.1"/>
    <property type="molecule type" value="Genomic_DNA"/>
</dbReference>
<reference evidence="2 3" key="1">
    <citation type="submission" date="2020-03" db="EMBL/GenBank/DDBJ databases">
        <title>Vagococcus sp. nov., isolated from beetles.</title>
        <authorList>
            <person name="Hyun D.-W."/>
            <person name="Bae J.-W."/>
        </authorList>
    </citation>
    <scope>NUCLEOTIDE SEQUENCE [LARGE SCALE GENOMIC DNA]</scope>
    <source>
        <strain evidence="2 3">HDW17B</strain>
    </source>
</reference>
<accession>A0A6G8AWP4</accession>
<dbReference type="PANTHER" id="PTHR46124:SF2">
    <property type="entry name" value="D-AMINOACYL-TRNA DEACYLASE"/>
    <property type="match status" value="1"/>
</dbReference>
<dbReference type="RefSeq" id="WP_166035724.1">
    <property type="nucleotide sequence ID" value="NZ_CP049887.1"/>
</dbReference>
<organism evidence="2 3">
    <name type="scientific">Vagococcus hydrophili</name>
    <dbReference type="NCBI Taxonomy" id="2714947"/>
    <lineage>
        <taxon>Bacteria</taxon>
        <taxon>Bacillati</taxon>
        <taxon>Bacillota</taxon>
        <taxon>Bacilli</taxon>
        <taxon>Lactobacillales</taxon>
        <taxon>Enterococcaceae</taxon>
        <taxon>Vagococcus</taxon>
    </lineage>
</organism>
<gene>
    <name evidence="2" type="ORF">G7082_13495</name>
</gene>
<dbReference type="Gene3D" id="3.20.20.140">
    <property type="entry name" value="Metal-dependent hydrolases"/>
    <property type="match status" value="1"/>
</dbReference>
<evidence type="ECO:0000256" key="1">
    <source>
        <dbReference type="ARBA" id="ARBA00022801"/>
    </source>
</evidence>
<dbReference type="Proteomes" id="UP000501747">
    <property type="component" value="Chromosome"/>
</dbReference>
<protein>
    <submittedName>
        <fullName evidence="2">TatD family deoxyribonuclease</fullName>
    </submittedName>
</protein>